<evidence type="ECO:0000256" key="5">
    <source>
        <dbReference type="ARBA" id="ARBA00022989"/>
    </source>
</evidence>
<dbReference type="InterPro" id="IPR050352">
    <property type="entry name" value="ABCG_transporters"/>
</dbReference>
<dbReference type="AlphaFoldDB" id="A0A2J7RCW4"/>
<evidence type="ECO:0000256" key="4">
    <source>
        <dbReference type="ARBA" id="ARBA00022692"/>
    </source>
</evidence>
<dbReference type="OrthoDB" id="66620at2759"/>
<dbReference type="PROSITE" id="PS50893">
    <property type="entry name" value="ABC_TRANSPORTER_2"/>
    <property type="match status" value="1"/>
</dbReference>
<dbReference type="GO" id="GO:0005524">
    <property type="term" value="F:ATP binding"/>
    <property type="evidence" value="ECO:0007669"/>
    <property type="project" value="InterPro"/>
</dbReference>
<evidence type="ECO:0000313" key="10">
    <source>
        <dbReference type="Proteomes" id="UP000235965"/>
    </source>
</evidence>
<dbReference type="InterPro" id="IPR017871">
    <property type="entry name" value="ABC_transporter-like_CS"/>
</dbReference>
<dbReference type="PANTHER" id="PTHR48041">
    <property type="entry name" value="ABC TRANSPORTER G FAMILY MEMBER 28"/>
    <property type="match status" value="1"/>
</dbReference>
<gene>
    <name evidence="9" type="ORF">B7P43_G01197</name>
</gene>
<dbReference type="GO" id="GO:0005886">
    <property type="term" value="C:plasma membrane"/>
    <property type="evidence" value="ECO:0007669"/>
    <property type="project" value="TreeGrafter"/>
</dbReference>
<evidence type="ECO:0000256" key="7">
    <source>
        <dbReference type="SAM" id="Phobius"/>
    </source>
</evidence>
<dbReference type="InterPro" id="IPR013525">
    <property type="entry name" value="ABC2_TM"/>
</dbReference>
<dbReference type="GO" id="GO:0140359">
    <property type="term" value="F:ABC-type transporter activity"/>
    <property type="evidence" value="ECO:0007669"/>
    <property type="project" value="InterPro"/>
</dbReference>
<evidence type="ECO:0000256" key="1">
    <source>
        <dbReference type="ARBA" id="ARBA00004141"/>
    </source>
</evidence>
<dbReference type="Gene3D" id="3.40.50.300">
    <property type="entry name" value="P-loop containing nucleotide triphosphate hydrolases"/>
    <property type="match status" value="1"/>
</dbReference>
<dbReference type="PANTHER" id="PTHR48041:SF32">
    <property type="entry name" value="PROTEIN WHITE-LIKE PROTEIN"/>
    <property type="match status" value="1"/>
</dbReference>
<keyword evidence="3" id="KW-0813">Transport</keyword>
<dbReference type="EMBL" id="NEVH01005883">
    <property type="protein sequence ID" value="PNF38675.1"/>
    <property type="molecule type" value="Genomic_DNA"/>
</dbReference>
<proteinExistence type="inferred from homology"/>
<dbReference type="Proteomes" id="UP000235965">
    <property type="component" value="Unassembled WGS sequence"/>
</dbReference>
<dbReference type="InterPro" id="IPR027417">
    <property type="entry name" value="P-loop_NTPase"/>
</dbReference>
<feature type="domain" description="ABC transporter" evidence="8">
    <location>
        <begin position="1"/>
        <end position="203"/>
    </location>
</feature>
<comment type="similarity">
    <text evidence="2">Belongs to the ABC transporter superfamily. ABCG family. Eye pigment precursor importer (TC 3.A.1.204) subfamily.</text>
</comment>
<keyword evidence="10" id="KW-1185">Reference proteome</keyword>
<dbReference type="InterPro" id="IPR043926">
    <property type="entry name" value="ABCG_dom"/>
</dbReference>
<dbReference type="InParanoid" id="A0A2J7RCW4"/>
<dbReference type="Pfam" id="PF19055">
    <property type="entry name" value="ABC2_membrane_7"/>
    <property type="match status" value="1"/>
</dbReference>
<feature type="transmembrane region" description="Helical" evidence="7">
    <location>
        <begin position="406"/>
        <end position="426"/>
    </location>
</feature>
<feature type="transmembrane region" description="Helical" evidence="7">
    <location>
        <begin position="518"/>
        <end position="540"/>
    </location>
</feature>
<evidence type="ECO:0000313" key="9">
    <source>
        <dbReference type="EMBL" id="PNF38675.1"/>
    </source>
</evidence>
<feature type="transmembrane region" description="Helical" evidence="7">
    <location>
        <begin position="325"/>
        <end position="349"/>
    </location>
</feature>
<evidence type="ECO:0000256" key="2">
    <source>
        <dbReference type="ARBA" id="ARBA00005814"/>
    </source>
</evidence>
<dbReference type="SUPFAM" id="SSF52540">
    <property type="entry name" value="P-loop containing nucleoside triphosphate hydrolases"/>
    <property type="match status" value="1"/>
</dbReference>
<dbReference type="STRING" id="105785.A0A2J7RCW4"/>
<keyword evidence="5 7" id="KW-1133">Transmembrane helix</keyword>
<dbReference type="FunFam" id="3.40.50.300:FF:001077">
    <property type="entry name" value="Uncharacterized protein, isoform A"/>
    <property type="match status" value="1"/>
</dbReference>
<feature type="transmembrane region" description="Helical" evidence="7">
    <location>
        <begin position="297"/>
        <end position="313"/>
    </location>
</feature>
<organism evidence="9 10">
    <name type="scientific">Cryptotermes secundus</name>
    <dbReference type="NCBI Taxonomy" id="105785"/>
    <lineage>
        <taxon>Eukaryota</taxon>
        <taxon>Metazoa</taxon>
        <taxon>Ecdysozoa</taxon>
        <taxon>Arthropoda</taxon>
        <taxon>Hexapoda</taxon>
        <taxon>Insecta</taxon>
        <taxon>Pterygota</taxon>
        <taxon>Neoptera</taxon>
        <taxon>Polyneoptera</taxon>
        <taxon>Dictyoptera</taxon>
        <taxon>Blattodea</taxon>
        <taxon>Blattoidea</taxon>
        <taxon>Termitoidae</taxon>
        <taxon>Kalotermitidae</taxon>
        <taxon>Cryptotermitinae</taxon>
        <taxon>Cryptotermes</taxon>
    </lineage>
</organism>
<protein>
    <recommendedName>
        <fullName evidence="8">ABC transporter domain-containing protein</fullName>
    </recommendedName>
</protein>
<reference evidence="9 10" key="1">
    <citation type="submission" date="2017-12" db="EMBL/GenBank/DDBJ databases">
        <title>Hemimetabolous genomes reveal molecular basis of termite eusociality.</title>
        <authorList>
            <person name="Harrison M.C."/>
            <person name="Jongepier E."/>
            <person name="Robertson H.M."/>
            <person name="Arning N."/>
            <person name="Bitard-Feildel T."/>
            <person name="Chao H."/>
            <person name="Childers C.P."/>
            <person name="Dinh H."/>
            <person name="Doddapaneni H."/>
            <person name="Dugan S."/>
            <person name="Gowin J."/>
            <person name="Greiner C."/>
            <person name="Han Y."/>
            <person name="Hu H."/>
            <person name="Hughes D.S.T."/>
            <person name="Huylmans A.-K."/>
            <person name="Kemena C."/>
            <person name="Kremer L.P.M."/>
            <person name="Lee S.L."/>
            <person name="Lopez-Ezquerra A."/>
            <person name="Mallet L."/>
            <person name="Monroy-Kuhn J.M."/>
            <person name="Moser A."/>
            <person name="Murali S.C."/>
            <person name="Muzny D.M."/>
            <person name="Otani S."/>
            <person name="Piulachs M.-D."/>
            <person name="Poelchau M."/>
            <person name="Qu J."/>
            <person name="Schaub F."/>
            <person name="Wada-Katsumata A."/>
            <person name="Worley K.C."/>
            <person name="Xie Q."/>
            <person name="Ylla G."/>
            <person name="Poulsen M."/>
            <person name="Gibbs R.A."/>
            <person name="Schal C."/>
            <person name="Richards S."/>
            <person name="Belles X."/>
            <person name="Korb J."/>
            <person name="Bornberg-Bauer E."/>
        </authorList>
    </citation>
    <scope>NUCLEOTIDE SEQUENCE [LARGE SCALE GENOMIC DNA]</scope>
    <source>
        <tissue evidence="9">Whole body</tissue>
    </source>
</reference>
<sequence length="547" mass="62152">MGPSGAGKSSLLRVLSGFTTKGVQGTIRYSGNGLHSKKEKKERCYIMQEDCLSPLFTVYEIMTHCGNLKLGPNFPEKAKQLLIEDIIDMMGLTKCRDTKCRSLSGGQRKRLSIALELVDNPPVMFLDEPTTGLDSVSSLQCAKVLKSLARGGRTIVCTIHQPCATVMALFDNVYILCNGQCMYQGASNNILPYLRQFGLECPRYHNPTDFMMEVVCGEYGSYQSLLIQAAKNDIWNLQKHVPAIESGEELKQSKPKQPSEKTVVPNDSPNEYQRFFILFKSYYTQLYRDWTVSHLKVLLHIFVGGLLGALFLDSGNNGSKTISNLGYLFCCVVYLSYTTMLPAVIRFPLERAIVTKEQFNNWYRLRTYYMALTLSSIPVQLFYCTIHISVSYFLSSQPLEWERFVMMLLMCFMCVLVAESFGIFFGTLFSPVTGTFCGALSIAYMILFGGFFILFTHMPKYLYWMSYLCFIRFSYEGIITAVYSYDRPKLTCPEDVIYCHLSNPEYILKEMGVSGNVYWVDFGVLLVMVVFMRCVGYCAMKKVMSSR</sequence>
<comment type="subcellular location">
    <subcellularLocation>
        <location evidence="1">Membrane</location>
        <topology evidence="1">Multi-pass membrane protein</topology>
    </subcellularLocation>
</comment>
<dbReference type="Pfam" id="PF01061">
    <property type="entry name" value="ABC2_membrane"/>
    <property type="match status" value="1"/>
</dbReference>
<dbReference type="InterPro" id="IPR003439">
    <property type="entry name" value="ABC_transporter-like_ATP-bd"/>
</dbReference>
<keyword evidence="6 7" id="KW-0472">Membrane</keyword>
<keyword evidence="4 7" id="KW-0812">Transmembrane</keyword>
<dbReference type="PROSITE" id="PS00211">
    <property type="entry name" value="ABC_TRANSPORTER_1"/>
    <property type="match status" value="1"/>
</dbReference>
<feature type="transmembrane region" description="Helical" evidence="7">
    <location>
        <begin position="432"/>
        <end position="455"/>
    </location>
</feature>
<name>A0A2J7RCW4_9NEOP</name>
<evidence type="ECO:0000259" key="8">
    <source>
        <dbReference type="PROSITE" id="PS50893"/>
    </source>
</evidence>
<comment type="caution">
    <text evidence="9">The sequence shown here is derived from an EMBL/GenBank/DDBJ whole genome shotgun (WGS) entry which is preliminary data.</text>
</comment>
<accession>A0A2J7RCW4</accession>
<dbReference type="GO" id="GO:0016887">
    <property type="term" value="F:ATP hydrolysis activity"/>
    <property type="evidence" value="ECO:0007669"/>
    <property type="project" value="InterPro"/>
</dbReference>
<evidence type="ECO:0000256" key="6">
    <source>
        <dbReference type="ARBA" id="ARBA00023136"/>
    </source>
</evidence>
<dbReference type="Pfam" id="PF00005">
    <property type="entry name" value="ABC_tran"/>
    <property type="match status" value="1"/>
</dbReference>
<evidence type="ECO:0000256" key="3">
    <source>
        <dbReference type="ARBA" id="ARBA00022448"/>
    </source>
</evidence>
<feature type="transmembrane region" description="Helical" evidence="7">
    <location>
        <begin position="369"/>
        <end position="394"/>
    </location>
</feature>